<dbReference type="Pfam" id="PF01380">
    <property type="entry name" value="SIS"/>
    <property type="match status" value="1"/>
</dbReference>
<dbReference type="AlphaFoldDB" id="A0A5J5ITP0"/>
<keyword evidence="5" id="KW-1185">Reference proteome</keyword>
<dbReference type="NCBIfam" id="TIGR03127">
    <property type="entry name" value="RuMP_HxlB"/>
    <property type="match status" value="1"/>
</dbReference>
<dbReference type="PANTHER" id="PTHR43443">
    <property type="entry name" value="3-HEXULOSE-6-PHOSPHATE ISOMERASE"/>
    <property type="match status" value="1"/>
</dbReference>
<dbReference type="SUPFAM" id="SSF53697">
    <property type="entry name" value="SIS domain"/>
    <property type="match status" value="1"/>
</dbReference>
<gene>
    <name evidence="4" type="primary">hxlB</name>
    <name evidence="4" type="ORF">F6B42_01970</name>
</gene>
<dbReference type="RefSeq" id="WP_150417910.1">
    <property type="nucleotide sequence ID" value="NZ_VYRZ01000001.1"/>
</dbReference>
<organism evidence="4 5">
    <name type="scientific">Microbacterium radiodurans</name>
    <dbReference type="NCBI Taxonomy" id="661398"/>
    <lineage>
        <taxon>Bacteria</taxon>
        <taxon>Bacillati</taxon>
        <taxon>Actinomycetota</taxon>
        <taxon>Actinomycetes</taxon>
        <taxon>Micrococcales</taxon>
        <taxon>Microbacteriaceae</taxon>
        <taxon>Microbacterium</taxon>
    </lineage>
</organism>
<dbReference type="GO" id="GO:0097367">
    <property type="term" value="F:carbohydrate derivative binding"/>
    <property type="evidence" value="ECO:0007669"/>
    <property type="project" value="InterPro"/>
</dbReference>
<comment type="caution">
    <text evidence="4">The sequence shown here is derived from an EMBL/GenBank/DDBJ whole genome shotgun (WGS) entry which is preliminary data.</text>
</comment>
<dbReference type="OrthoDB" id="9797832at2"/>
<dbReference type="EMBL" id="VYRZ01000001">
    <property type="protein sequence ID" value="KAA9089278.1"/>
    <property type="molecule type" value="Genomic_DNA"/>
</dbReference>
<feature type="region of interest" description="Disordered" evidence="2">
    <location>
        <begin position="1"/>
        <end position="29"/>
    </location>
</feature>
<dbReference type="GO" id="GO:1901135">
    <property type="term" value="P:carbohydrate derivative metabolic process"/>
    <property type="evidence" value="ECO:0007669"/>
    <property type="project" value="InterPro"/>
</dbReference>
<dbReference type="InterPro" id="IPR001347">
    <property type="entry name" value="SIS_dom"/>
</dbReference>
<dbReference type="CDD" id="cd05005">
    <property type="entry name" value="SIS_PHI"/>
    <property type="match status" value="1"/>
</dbReference>
<dbReference type="Proteomes" id="UP000327039">
    <property type="component" value="Unassembled WGS sequence"/>
</dbReference>
<evidence type="ECO:0000256" key="1">
    <source>
        <dbReference type="ARBA" id="ARBA00009235"/>
    </source>
</evidence>
<dbReference type="PANTHER" id="PTHR43443:SF1">
    <property type="entry name" value="3-HEXULOSE-6-PHOSPHATE ISOMERASE"/>
    <property type="match status" value="1"/>
</dbReference>
<name>A0A5J5ITP0_9MICO</name>
<evidence type="ECO:0000256" key="2">
    <source>
        <dbReference type="SAM" id="MobiDB-lite"/>
    </source>
</evidence>
<feature type="domain" description="SIS" evidence="3">
    <location>
        <begin position="59"/>
        <end position="201"/>
    </location>
</feature>
<reference evidence="5" key="1">
    <citation type="submission" date="2019-09" db="EMBL/GenBank/DDBJ databases">
        <title>Mumia zhuanghuii sp. nov. isolated from the intestinal contents of plateau pika (Ochotona curzoniae) in the Qinghai-Tibet plateau of China.</title>
        <authorList>
            <person name="Tian Z."/>
        </authorList>
    </citation>
    <scope>NUCLEOTIDE SEQUENCE [LARGE SCALE GENOMIC DNA]</scope>
    <source>
        <strain evidence="5">DSM 25564</strain>
    </source>
</reference>
<accession>A0A5J5ITP0</accession>
<comment type="similarity">
    <text evidence="1">Belongs to the SIS family. PHI subfamily.</text>
</comment>
<dbReference type="InterPro" id="IPR046348">
    <property type="entry name" value="SIS_dom_sf"/>
</dbReference>
<dbReference type="PROSITE" id="PS51464">
    <property type="entry name" value="SIS"/>
    <property type="match status" value="1"/>
</dbReference>
<dbReference type="InterPro" id="IPR017552">
    <property type="entry name" value="PHI/rmpB"/>
</dbReference>
<evidence type="ECO:0000259" key="3">
    <source>
        <dbReference type="PROSITE" id="PS51464"/>
    </source>
</evidence>
<dbReference type="GO" id="GO:0016853">
    <property type="term" value="F:isomerase activity"/>
    <property type="evidence" value="ECO:0007669"/>
    <property type="project" value="UniProtKB-KW"/>
</dbReference>
<proteinExistence type="inferred from homology"/>
<keyword evidence="4" id="KW-0413">Isomerase</keyword>
<sequence length="214" mass="21665">MPASTTSVPAARSSSAAPRSSAPSSSAPSSSAAVSLVANELLRAAERTAVASASALDDLADAVLGAERVFVVGAGRSGIALRMTAMRLMHLGLDVHVVGEATAPAIRPGDLLLTASGSGGTESVVRAARTASDVGARVAAITTDATSSLGEVADVVVTVPAAQKLDRSATASQQYAGSLFEQLVVVLGDGLFHTLWHRRGSSADELWPRHANLE</sequence>
<evidence type="ECO:0000313" key="4">
    <source>
        <dbReference type="EMBL" id="KAA9089278.1"/>
    </source>
</evidence>
<dbReference type="Gene3D" id="3.40.50.10490">
    <property type="entry name" value="Glucose-6-phosphate isomerase like protein, domain 1"/>
    <property type="match status" value="1"/>
</dbReference>
<evidence type="ECO:0000313" key="5">
    <source>
        <dbReference type="Proteomes" id="UP000327039"/>
    </source>
</evidence>
<protein>
    <submittedName>
        <fullName evidence="4">6-phospho-3-hexuloisomerase</fullName>
    </submittedName>
</protein>